<dbReference type="EMBL" id="KU726251">
    <property type="protein sequence ID" value="AMR59729.1"/>
    <property type="molecule type" value="Genomic_DNA"/>
</dbReference>
<sequence>MSSVEAVIYFENDGVAGCGFPKTAGVKSLLAKYKEELKKTAGQNPGVPLRSIFPEMEKAAKTDPVLDMFCGMIKERFPDIDKYHITLA</sequence>
<gene>
    <name evidence="1" type="ORF">SEGD1_080</name>
</gene>
<evidence type="ECO:0000313" key="2">
    <source>
        <dbReference type="Proteomes" id="UP000223976"/>
    </source>
</evidence>
<accession>A0A142IIE1</accession>
<organism evidence="1 2">
    <name type="scientific">Enterobacteria phage SEGD1</name>
    <dbReference type="NCBI Taxonomy" id="1805456"/>
    <lineage>
        <taxon>Viruses</taxon>
        <taxon>Duplodnaviria</taxon>
        <taxon>Heunggongvirae</taxon>
        <taxon>Uroviricota</taxon>
        <taxon>Caudoviricetes</taxon>
        <taxon>Chimalliviridae</taxon>
        <taxon>Seoulvirus</taxon>
        <taxon>Seoulvirus SPN3US</taxon>
    </lineage>
</organism>
<protein>
    <submittedName>
        <fullName evidence="1">Uncharacterized protein</fullName>
    </submittedName>
</protein>
<reference evidence="1 2" key="1">
    <citation type="submission" date="2016-02" db="EMBL/GenBank/DDBJ databases">
        <title>Complete genome sequence of a polyvalent bacteriophage, SEGD1, simultaneously inhibiting both Salmonella enterica and Escherichia coli O157:H7.</title>
        <authorList>
            <person name="Fan J."/>
            <person name="Ma J."/>
        </authorList>
    </citation>
    <scope>NUCLEOTIDE SEQUENCE [LARGE SCALE GENOMIC DNA]</scope>
</reference>
<proteinExistence type="predicted"/>
<name>A0A142IIE1_9CAUD</name>
<evidence type="ECO:0000313" key="1">
    <source>
        <dbReference type="EMBL" id="AMR59729.1"/>
    </source>
</evidence>
<dbReference type="Proteomes" id="UP000223976">
    <property type="component" value="Segment"/>
</dbReference>